<keyword evidence="3" id="KW-1185">Reference proteome</keyword>
<accession>A0AAE1E2M9</accession>
<organism evidence="2 3">
    <name type="scientific">Elysia crispata</name>
    <name type="common">lettuce slug</name>
    <dbReference type="NCBI Taxonomy" id="231223"/>
    <lineage>
        <taxon>Eukaryota</taxon>
        <taxon>Metazoa</taxon>
        <taxon>Spiralia</taxon>
        <taxon>Lophotrochozoa</taxon>
        <taxon>Mollusca</taxon>
        <taxon>Gastropoda</taxon>
        <taxon>Heterobranchia</taxon>
        <taxon>Euthyneura</taxon>
        <taxon>Panpulmonata</taxon>
        <taxon>Sacoglossa</taxon>
        <taxon>Placobranchoidea</taxon>
        <taxon>Plakobranchidae</taxon>
        <taxon>Elysia</taxon>
    </lineage>
</organism>
<reference evidence="2" key="1">
    <citation type="journal article" date="2023" name="G3 (Bethesda)">
        <title>A reference genome for the long-term kleptoplast-retaining sea slug Elysia crispata morphotype clarki.</title>
        <authorList>
            <person name="Eastman K.E."/>
            <person name="Pendleton A.L."/>
            <person name="Shaikh M.A."/>
            <person name="Suttiyut T."/>
            <person name="Ogas R."/>
            <person name="Tomko P."/>
            <person name="Gavelis G."/>
            <person name="Widhalm J.R."/>
            <person name="Wisecaver J.H."/>
        </authorList>
    </citation>
    <scope>NUCLEOTIDE SEQUENCE</scope>
    <source>
        <strain evidence="2">ECLA1</strain>
    </source>
</reference>
<protein>
    <submittedName>
        <fullName evidence="2">Uncharacterized protein</fullName>
    </submittedName>
</protein>
<evidence type="ECO:0000313" key="3">
    <source>
        <dbReference type="Proteomes" id="UP001283361"/>
    </source>
</evidence>
<dbReference type="Proteomes" id="UP001283361">
    <property type="component" value="Unassembled WGS sequence"/>
</dbReference>
<proteinExistence type="predicted"/>
<feature type="region of interest" description="Disordered" evidence="1">
    <location>
        <begin position="1"/>
        <end position="32"/>
    </location>
</feature>
<gene>
    <name evidence="2" type="ORF">RRG08_016680</name>
</gene>
<evidence type="ECO:0000256" key="1">
    <source>
        <dbReference type="SAM" id="MobiDB-lite"/>
    </source>
</evidence>
<dbReference type="EMBL" id="JAWDGP010001535">
    <property type="protein sequence ID" value="KAK3790603.1"/>
    <property type="molecule type" value="Genomic_DNA"/>
</dbReference>
<name>A0AAE1E2M9_9GAST</name>
<comment type="caution">
    <text evidence="2">The sequence shown here is derived from an EMBL/GenBank/DDBJ whole genome shotgun (WGS) entry which is preliminary data.</text>
</comment>
<sequence length="112" mass="12280">MQLARKSWVRKTEHKMRKRVGRSLRQTGKSTGIGAKITGSKCQVNSESDAPKQFPLVASQNVFAHCPGRMDLLAHCRGGNDKMPDSNSPSRFFSSNGRSEFCLAAPSCSTVH</sequence>
<dbReference type="AlphaFoldDB" id="A0AAE1E2M9"/>
<evidence type="ECO:0000313" key="2">
    <source>
        <dbReference type="EMBL" id="KAK3790603.1"/>
    </source>
</evidence>
<feature type="compositionally biased region" description="Basic residues" evidence="1">
    <location>
        <begin position="7"/>
        <end position="22"/>
    </location>
</feature>